<evidence type="ECO:0000256" key="2">
    <source>
        <dbReference type="ARBA" id="ARBA00022475"/>
    </source>
</evidence>
<feature type="transmembrane region" description="Helical" evidence="6">
    <location>
        <begin position="87"/>
        <end position="105"/>
    </location>
</feature>
<evidence type="ECO:0000259" key="7">
    <source>
        <dbReference type="PROSITE" id="PS50850"/>
    </source>
</evidence>
<feature type="transmembrane region" description="Helical" evidence="6">
    <location>
        <begin position="310"/>
        <end position="330"/>
    </location>
</feature>
<organism evidence="8 9">
    <name type="scientific">Pseudoalteromonas gelatinilytica</name>
    <dbReference type="NCBI Taxonomy" id="1703256"/>
    <lineage>
        <taxon>Bacteria</taxon>
        <taxon>Pseudomonadati</taxon>
        <taxon>Pseudomonadota</taxon>
        <taxon>Gammaproteobacteria</taxon>
        <taxon>Alteromonadales</taxon>
        <taxon>Pseudoalteromonadaceae</taxon>
        <taxon>Pseudoalteromonas</taxon>
    </lineage>
</organism>
<feature type="transmembrane region" description="Helical" evidence="6">
    <location>
        <begin position="213"/>
        <end position="234"/>
    </location>
</feature>
<feature type="transmembrane region" description="Helical" evidence="6">
    <location>
        <begin position="342"/>
        <end position="365"/>
    </location>
</feature>
<feature type="transmembrane region" description="Helical" evidence="6">
    <location>
        <begin position="111"/>
        <end position="133"/>
    </location>
</feature>
<keyword evidence="9" id="KW-1185">Reference proteome</keyword>
<comment type="subcellular location">
    <subcellularLocation>
        <location evidence="1">Cell membrane</location>
        <topology evidence="1">Multi-pass membrane protein</topology>
    </subcellularLocation>
</comment>
<evidence type="ECO:0000256" key="3">
    <source>
        <dbReference type="ARBA" id="ARBA00022692"/>
    </source>
</evidence>
<feature type="transmembrane region" description="Helical" evidence="6">
    <location>
        <begin position="254"/>
        <end position="274"/>
    </location>
</feature>
<sequence>MTNYSTYQDDQPIEQQANWSGVFAMTLCIFALIACEFMPVSLLTPMAEDLSISKGMVGQGIAISGFFAVIASLFMSPLFAKSDRKTLLVALTLLMLLSTLTIFIADSYAVYMLGRALIGLVIGGYWSLSTASAMRLVPEDKLPKALAVFNGGNGLAMIIAAPLGSYLGSVLGWRGAFMCLVPFIAIAVFWQWQALPSMPAHQQSKGPFSAFKLFKKPLVCFGMLAVALLFMGQFTLFTYVRPFLESAFQATSQQVSLVLFVIGFAGFIGTLLISKVIKLSLAFALIAAPAVMALIAFCLANQISLFNINIVLLGLWGLIATAAPVAWWSWVARALPKDAEVAGGLMVAIIQFSIALGSTFGGILFDDYGYSITFFVSAAILFFAAIASYFTIKTP</sequence>
<evidence type="ECO:0000256" key="5">
    <source>
        <dbReference type="ARBA" id="ARBA00023136"/>
    </source>
</evidence>
<feature type="transmembrane region" description="Helical" evidence="6">
    <location>
        <begin position="21"/>
        <end position="44"/>
    </location>
</feature>
<dbReference type="Gene3D" id="1.20.1250.20">
    <property type="entry name" value="MFS general substrate transporter like domains"/>
    <property type="match status" value="1"/>
</dbReference>
<evidence type="ECO:0000256" key="4">
    <source>
        <dbReference type="ARBA" id="ARBA00022989"/>
    </source>
</evidence>
<feature type="transmembrane region" description="Helical" evidence="6">
    <location>
        <begin position="145"/>
        <end position="167"/>
    </location>
</feature>
<feature type="transmembrane region" description="Helical" evidence="6">
    <location>
        <begin position="56"/>
        <end position="75"/>
    </location>
</feature>
<dbReference type="PROSITE" id="PS50850">
    <property type="entry name" value="MFS"/>
    <property type="match status" value="1"/>
</dbReference>
<reference evidence="9" key="1">
    <citation type="journal article" date="2019" name="Int. J. Syst. Evol. Microbiol.">
        <title>The Global Catalogue of Microorganisms (GCM) 10K type strain sequencing project: providing services to taxonomists for standard genome sequencing and annotation.</title>
        <authorList>
            <consortium name="The Broad Institute Genomics Platform"/>
            <consortium name="The Broad Institute Genome Sequencing Center for Infectious Disease"/>
            <person name="Wu L."/>
            <person name="Ma J."/>
        </authorList>
    </citation>
    <scope>NUCLEOTIDE SEQUENCE [LARGE SCALE GENOMIC DNA]</scope>
    <source>
        <strain evidence="9">CGMCC 1.15394</strain>
    </source>
</reference>
<dbReference type="RefSeq" id="WP_188729963.1">
    <property type="nucleotide sequence ID" value="NZ_BMIT01000011.1"/>
</dbReference>
<dbReference type="Proteomes" id="UP000638462">
    <property type="component" value="Unassembled WGS sequence"/>
</dbReference>
<accession>A0ABQ1TSS5</accession>
<protein>
    <submittedName>
        <fullName evidence="8">Transcription regulatory protein OpdE</fullName>
    </submittedName>
</protein>
<dbReference type="EMBL" id="BMIT01000011">
    <property type="protein sequence ID" value="GGF02839.1"/>
    <property type="molecule type" value="Genomic_DNA"/>
</dbReference>
<dbReference type="InterPro" id="IPR011701">
    <property type="entry name" value="MFS"/>
</dbReference>
<feature type="domain" description="Major facilitator superfamily (MFS) profile" evidence="7">
    <location>
        <begin position="1"/>
        <end position="395"/>
    </location>
</feature>
<evidence type="ECO:0000313" key="8">
    <source>
        <dbReference type="EMBL" id="GGF02839.1"/>
    </source>
</evidence>
<gene>
    <name evidence="8" type="primary">opdE</name>
    <name evidence="8" type="ORF">GCM10008027_29660</name>
</gene>
<dbReference type="CDD" id="cd17324">
    <property type="entry name" value="MFS_NepI_like"/>
    <property type="match status" value="1"/>
</dbReference>
<dbReference type="PANTHER" id="PTHR43124:SF5">
    <property type="entry name" value="PURINE RIBONUCLEOSIDE EFFLUX PUMP NEPI"/>
    <property type="match status" value="1"/>
</dbReference>
<evidence type="ECO:0000313" key="9">
    <source>
        <dbReference type="Proteomes" id="UP000638462"/>
    </source>
</evidence>
<comment type="caution">
    <text evidence="8">The sequence shown here is derived from an EMBL/GenBank/DDBJ whole genome shotgun (WGS) entry which is preliminary data.</text>
</comment>
<dbReference type="PANTHER" id="PTHR43124">
    <property type="entry name" value="PURINE EFFLUX PUMP PBUE"/>
    <property type="match status" value="1"/>
</dbReference>
<keyword evidence="4 6" id="KW-1133">Transmembrane helix</keyword>
<proteinExistence type="predicted"/>
<dbReference type="SUPFAM" id="SSF103473">
    <property type="entry name" value="MFS general substrate transporter"/>
    <property type="match status" value="1"/>
</dbReference>
<evidence type="ECO:0000256" key="1">
    <source>
        <dbReference type="ARBA" id="ARBA00004651"/>
    </source>
</evidence>
<feature type="transmembrane region" description="Helical" evidence="6">
    <location>
        <begin position="281"/>
        <end position="304"/>
    </location>
</feature>
<feature type="transmembrane region" description="Helical" evidence="6">
    <location>
        <begin position="173"/>
        <end position="192"/>
    </location>
</feature>
<dbReference type="Pfam" id="PF07690">
    <property type="entry name" value="MFS_1"/>
    <property type="match status" value="1"/>
</dbReference>
<dbReference type="InterPro" id="IPR020846">
    <property type="entry name" value="MFS_dom"/>
</dbReference>
<feature type="transmembrane region" description="Helical" evidence="6">
    <location>
        <begin position="371"/>
        <end position="392"/>
    </location>
</feature>
<keyword evidence="3 6" id="KW-0812">Transmembrane</keyword>
<name>A0ABQ1TSS5_9GAMM</name>
<dbReference type="InterPro" id="IPR050189">
    <property type="entry name" value="MFS_Efflux_Transporters"/>
</dbReference>
<keyword evidence="5 6" id="KW-0472">Membrane</keyword>
<evidence type="ECO:0000256" key="6">
    <source>
        <dbReference type="SAM" id="Phobius"/>
    </source>
</evidence>
<dbReference type="InterPro" id="IPR036259">
    <property type="entry name" value="MFS_trans_sf"/>
</dbReference>
<keyword evidence="2" id="KW-1003">Cell membrane</keyword>